<feature type="transmembrane region" description="Helical" evidence="1">
    <location>
        <begin position="326"/>
        <end position="345"/>
    </location>
</feature>
<feature type="transmembrane region" description="Helical" evidence="1">
    <location>
        <begin position="234"/>
        <end position="256"/>
    </location>
</feature>
<sequence length="774" mass="83662">MSERIAVIAVHGVGDHQPMAASAALAQQLMHFYPSRFTSFECTPLHIPVDTEALRVQAAEPPGIKPADKKMPQAGGSRVTAHATAFPSSEPADIQFTEMALSGGAGYKSFYSTTRLRGSHRHAEGDKSETGVDLYEMFWSDLSHGGIHSGFSVLSQMLQIFLHIASLGRSALATVVEALPKNAPQPAGLSWLNRTAAWGYWLLALPIALGNLLLLDLGLALLPHLIPATTAGRIGASLLIGMALAGGLGLVLAARLRRTDAPGWLARHGMLLILLLTGAVIGAGVSFDWECHVPPGAVAFAVTLPLLLALTTLLVRQYQQSRPGALRWWTMLLVLAACWGVILLWEPLPQPPSLAALIWYAHLVEGVFAFMALVWLGLYLNNLLLFGAACLSRWRAGPGKIRQAADTGLLAATIPAPLLLTVILALWAAFWQVLKSGAFPIMNTPLQRPFAQAGDPATPLIDRMGDLIELSASESFTPYLLVLAVAMACALIALLPSVLAEIRPRTGKDRVDIDATRGLWHWLNQGFRLLHVAKWLCAAGFVFVIPYGVIGQYTPWKLEGIPNLGTAMGGGILAFITLTKLSGVSALGRVSRFFARLRVLIDTLIDVDNWLRERPVGHTPRLHIMARYVSLLRYLHSQGYRRIVLVCHSQGTVVTADLLRYLKVRNAGLLQELGRIDLLTVGSPLRQLYAARFPGIYAWAVNPDIGQAGLASWSNGYGSGDYVGRNLWDAGAPAAWTPGPQPPRPEFCTGAVAHTHYFDNDSPYVAAAVVKLLT</sequence>
<feature type="transmembrane region" description="Helical" evidence="1">
    <location>
        <begin position="532"/>
        <end position="550"/>
    </location>
</feature>
<keyword evidence="3" id="KW-1185">Reference proteome</keyword>
<feature type="transmembrane region" description="Helical" evidence="1">
    <location>
        <begin position="407"/>
        <end position="430"/>
    </location>
</feature>
<gene>
    <name evidence="2" type="ORF">GM676_05965</name>
</gene>
<feature type="transmembrane region" description="Helical" evidence="1">
    <location>
        <begin position="200"/>
        <end position="222"/>
    </location>
</feature>
<comment type="caution">
    <text evidence="2">The sequence shown here is derived from an EMBL/GenBank/DDBJ whole genome shotgun (WGS) entry which is preliminary data.</text>
</comment>
<dbReference type="AlphaFoldDB" id="A0A6L6PFQ3"/>
<evidence type="ECO:0000313" key="2">
    <source>
        <dbReference type="EMBL" id="MTV37125.1"/>
    </source>
</evidence>
<feature type="transmembrane region" description="Helical" evidence="1">
    <location>
        <begin position="357"/>
        <end position="386"/>
    </location>
</feature>
<dbReference type="RefSeq" id="WP_155462499.1">
    <property type="nucleotide sequence ID" value="NZ_WNKY01000003.1"/>
</dbReference>
<feature type="transmembrane region" description="Helical" evidence="1">
    <location>
        <begin position="479"/>
        <end position="500"/>
    </location>
</feature>
<keyword evidence="1" id="KW-0812">Transmembrane</keyword>
<dbReference type="OrthoDB" id="70513at2"/>
<organism evidence="2 3">
    <name type="scientific">Duganella radicis</name>
    <dbReference type="NCBI Taxonomy" id="551988"/>
    <lineage>
        <taxon>Bacteria</taxon>
        <taxon>Pseudomonadati</taxon>
        <taxon>Pseudomonadota</taxon>
        <taxon>Betaproteobacteria</taxon>
        <taxon>Burkholderiales</taxon>
        <taxon>Oxalobacteraceae</taxon>
        <taxon>Telluria group</taxon>
        <taxon>Duganella</taxon>
    </lineage>
</organism>
<keyword evidence="1" id="KW-1133">Transmembrane helix</keyword>
<dbReference type="EMBL" id="WNKY01000003">
    <property type="protein sequence ID" value="MTV37125.1"/>
    <property type="molecule type" value="Genomic_DNA"/>
</dbReference>
<accession>A0A6L6PFQ3</accession>
<name>A0A6L6PFQ3_9BURK</name>
<dbReference type="Proteomes" id="UP000475582">
    <property type="component" value="Unassembled WGS sequence"/>
</dbReference>
<evidence type="ECO:0000313" key="3">
    <source>
        <dbReference type="Proteomes" id="UP000475582"/>
    </source>
</evidence>
<feature type="transmembrane region" description="Helical" evidence="1">
    <location>
        <begin position="293"/>
        <end position="314"/>
    </location>
</feature>
<proteinExistence type="predicted"/>
<protein>
    <submittedName>
        <fullName evidence="2">Uncharacterized protein</fullName>
    </submittedName>
</protein>
<keyword evidence="1" id="KW-0472">Membrane</keyword>
<feature type="transmembrane region" description="Helical" evidence="1">
    <location>
        <begin position="268"/>
        <end position="287"/>
    </location>
</feature>
<feature type="transmembrane region" description="Helical" evidence="1">
    <location>
        <begin position="570"/>
        <end position="588"/>
    </location>
</feature>
<reference evidence="2 3" key="1">
    <citation type="submission" date="2019-11" db="EMBL/GenBank/DDBJ databases">
        <title>Type strains purchased from KCTC, JCM and DSMZ.</title>
        <authorList>
            <person name="Lu H."/>
        </authorList>
    </citation>
    <scope>NUCLEOTIDE SEQUENCE [LARGE SCALE GENOMIC DNA]</scope>
    <source>
        <strain evidence="2 3">KCTC 22382</strain>
    </source>
</reference>
<evidence type="ECO:0000256" key="1">
    <source>
        <dbReference type="SAM" id="Phobius"/>
    </source>
</evidence>